<feature type="transmembrane region" description="Helical" evidence="5">
    <location>
        <begin position="43"/>
        <end position="65"/>
    </location>
</feature>
<comment type="caution">
    <text evidence="6">The sequence shown here is derived from an EMBL/GenBank/DDBJ whole genome shotgun (WGS) entry which is preliminary data.</text>
</comment>
<organism evidence="6 7">
    <name type="scientific">Acetobacter nitrogenifigens DSM 23921 = NBRC 105050</name>
    <dbReference type="NCBI Taxonomy" id="1120919"/>
    <lineage>
        <taxon>Bacteria</taxon>
        <taxon>Pseudomonadati</taxon>
        <taxon>Pseudomonadota</taxon>
        <taxon>Alphaproteobacteria</taxon>
        <taxon>Acetobacterales</taxon>
        <taxon>Acetobacteraceae</taxon>
        <taxon>Acetobacter</taxon>
    </lineage>
</organism>
<dbReference type="InterPro" id="IPR012451">
    <property type="entry name" value="DUF1656"/>
</dbReference>
<evidence type="ECO:0000256" key="1">
    <source>
        <dbReference type="ARBA" id="ARBA00022475"/>
    </source>
</evidence>
<evidence type="ECO:0000313" key="6">
    <source>
        <dbReference type="EMBL" id="GEN59007.1"/>
    </source>
</evidence>
<reference evidence="6 7" key="1">
    <citation type="submission" date="2019-07" db="EMBL/GenBank/DDBJ databases">
        <title>Whole genome shotgun sequence of Acetobacter nitrogenifigens NBRC 105050.</title>
        <authorList>
            <person name="Hosoyama A."/>
            <person name="Uohara A."/>
            <person name="Ohji S."/>
            <person name="Ichikawa N."/>
        </authorList>
    </citation>
    <scope>NUCLEOTIDE SEQUENCE [LARGE SCALE GENOMIC DNA]</scope>
    <source>
        <strain evidence="6 7">NBRC 105050</strain>
    </source>
</reference>
<dbReference type="RefSeq" id="WP_026397064.1">
    <property type="nucleotide sequence ID" value="NZ_AUBI01000002.1"/>
</dbReference>
<accession>A0A511X7T1</accession>
<evidence type="ECO:0000256" key="5">
    <source>
        <dbReference type="SAM" id="Phobius"/>
    </source>
</evidence>
<evidence type="ECO:0000256" key="2">
    <source>
        <dbReference type="ARBA" id="ARBA00022692"/>
    </source>
</evidence>
<dbReference type="AlphaFoldDB" id="A0A511X7T1"/>
<evidence type="ECO:0000256" key="4">
    <source>
        <dbReference type="ARBA" id="ARBA00023136"/>
    </source>
</evidence>
<evidence type="ECO:0000256" key="3">
    <source>
        <dbReference type="ARBA" id="ARBA00022989"/>
    </source>
</evidence>
<dbReference type="EMBL" id="BJYF01000003">
    <property type="protein sequence ID" value="GEN59007.1"/>
    <property type="molecule type" value="Genomic_DNA"/>
</dbReference>
<proteinExistence type="predicted"/>
<name>A0A511X7T1_9PROT</name>
<gene>
    <name evidence="6" type="ORF">ANI02nite_08910</name>
</gene>
<protein>
    <recommendedName>
        <fullName evidence="8">DUF1656 domain-containing protein</fullName>
    </recommendedName>
</protein>
<keyword evidence="1" id="KW-1003">Cell membrane</keyword>
<dbReference type="Proteomes" id="UP000321635">
    <property type="component" value="Unassembled WGS sequence"/>
</dbReference>
<keyword evidence="7" id="KW-1185">Reference proteome</keyword>
<keyword evidence="3 5" id="KW-1133">Transmembrane helix</keyword>
<sequence>MEIPSVLDMDGLLVSSFLLHVGLAVVTMLALRPLIAKTRLERFVWNIPLAEFGLLIILTGVYSLAL</sequence>
<dbReference type="OrthoDB" id="7283592at2"/>
<evidence type="ECO:0000313" key="7">
    <source>
        <dbReference type="Proteomes" id="UP000321635"/>
    </source>
</evidence>
<evidence type="ECO:0008006" key="8">
    <source>
        <dbReference type="Google" id="ProtNLM"/>
    </source>
</evidence>
<dbReference type="Pfam" id="PF07869">
    <property type="entry name" value="DUF1656"/>
    <property type="match status" value="1"/>
</dbReference>
<dbReference type="STRING" id="1120919.GCA_000429165_00916"/>
<feature type="transmembrane region" description="Helical" evidence="5">
    <location>
        <begin position="12"/>
        <end position="31"/>
    </location>
</feature>
<keyword evidence="2 5" id="KW-0812">Transmembrane</keyword>
<keyword evidence="4 5" id="KW-0472">Membrane</keyword>